<evidence type="ECO:0000256" key="8">
    <source>
        <dbReference type="HAMAP-Rule" id="MF_00165"/>
    </source>
</evidence>
<evidence type="ECO:0000256" key="3">
    <source>
        <dbReference type="ARBA" id="ARBA00022727"/>
    </source>
</evidence>
<dbReference type="InterPro" id="IPR039430">
    <property type="entry name" value="Thymidylate_kin-like_dom"/>
</dbReference>
<evidence type="ECO:0000256" key="1">
    <source>
        <dbReference type="ARBA" id="ARBA00009776"/>
    </source>
</evidence>
<dbReference type="GO" id="GO:0004798">
    <property type="term" value="F:dTMP kinase activity"/>
    <property type="evidence" value="ECO:0007669"/>
    <property type="project" value="UniProtKB-UniRule"/>
</dbReference>
<dbReference type="NCBIfam" id="TIGR00041">
    <property type="entry name" value="DTMP_kinase"/>
    <property type="match status" value="1"/>
</dbReference>
<dbReference type="HAMAP" id="MF_00165">
    <property type="entry name" value="Thymidylate_kinase"/>
    <property type="match status" value="1"/>
</dbReference>
<protein>
    <recommendedName>
        <fullName evidence="8">Thymidylate kinase</fullName>
        <ecNumber evidence="8">2.7.4.9</ecNumber>
    </recommendedName>
    <alternativeName>
        <fullName evidence="8">dTMP kinase</fullName>
    </alternativeName>
</protein>
<evidence type="ECO:0000256" key="6">
    <source>
        <dbReference type="ARBA" id="ARBA00022840"/>
    </source>
</evidence>
<dbReference type="InterPro" id="IPR027417">
    <property type="entry name" value="P-loop_NTPase"/>
</dbReference>
<evidence type="ECO:0000259" key="9">
    <source>
        <dbReference type="Pfam" id="PF02223"/>
    </source>
</evidence>
<dbReference type="Pfam" id="PF02223">
    <property type="entry name" value="Thymidylate_kin"/>
    <property type="match status" value="1"/>
</dbReference>
<evidence type="ECO:0000256" key="7">
    <source>
        <dbReference type="ARBA" id="ARBA00048743"/>
    </source>
</evidence>
<dbReference type="AlphaFoldDB" id="A0A2S9YLD0"/>
<accession>A0A2S9YLD0</accession>
<dbReference type="RefSeq" id="WP_181197087.1">
    <property type="nucleotide sequence ID" value="NZ_PVNK01000004.1"/>
</dbReference>
<keyword evidence="5 8" id="KW-0418">Kinase</keyword>
<feature type="domain" description="Thymidylate kinase-like" evidence="9">
    <location>
        <begin position="11"/>
        <end position="199"/>
    </location>
</feature>
<reference evidence="10 11" key="1">
    <citation type="submission" date="2018-03" db="EMBL/GenBank/DDBJ databases">
        <title>Draft Genome Sequences of the Obligatory Marine Myxobacteria Enhygromyxa salina SWB005.</title>
        <authorList>
            <person name="Poehlein A."/>
            <person name="Moghaddam J.A."/>
            <person name="Harms H."/>
            <person name="Alanjari M."/>
            <person name="Koenig G.M."/>
            <person name="Daniel R."/>
            <person name="Schaeberle T.F."/>
        </authorList>
    </citation>
    <scope>NUCLEOTIDE SEQUENCE [LARGE SCALE GENOMIC DNA]</scope>
    <source>
        <strain evidence="10 11">SWB005</strain>
    </source>
</reference>
<keyword evidence="2 8" id="KW-0808">Transferase</keyword>
<dbReference type="CDD" id="cd01672">
    <property type="entry name" value="TMPK"/>
    <property type="match status" value="1"/>
</dbReference>
<keyword evidence="6 8" id="KW-0067">ATP-binding</keyword>
<sequence>MTRATPRIIAFEGVDGAGKSTVIRIVAEHLRARGERVFLPREGKEHRSRPTRMIRRLTRDRRNVALEPVPELLLYAAREAQVLEEHVRPALARGEIVLLDRSLVTPMVMGVHGRGVDPGVAARIVDAASGGLEPELTLIFDVDPRTSRIRKRLDKIRTQRFRDGGRKGLAGSGFKVRVRDGYLELARERQLVVVHAERGTPAEVGARVCALLDSGTFTEPDDAGRPWWRVDPDASFEDALAGLPDLVALYFSRRMAIGRELRARLYERHPRLVAWAADLDDPLWPQIDRELPATRIERMSIRPLAETPWRTELAESFPAEVARSLRGIAGEAADALRTRLVAHAPGPVVESLSGRSDAFAVELRKRLWKQANIHERAYSLELLTDPWSVEKRRALLDEDPGTVLPTLRGLAPELADPALEAWADKAPKAVLSALMGRADDSAHRLRRELIETGREVVDSIRGLDDPASWALREACVDRWPSTVAWSLDGLLDVTPARCRVMIEACRDADPGDLFMKRRLYLLELRDQGAGAGGGADA</sequence>
<keyword evidence="4 8" id="KW-0547">Nucleotide-binding</keyword>
<evidence type="ECO:0000313" key="10">
    <source>
        <dbReference type="EMBL" id="PRQ05878.1"/>
    </source>
</evidence>
<dbReference type="EC" id="2.7.4.9" evidence="8"/>
<comment type="function">
    <text evidence="8">Phosphorylation of dTMP to form dTDP in both de novo and salvage pathways of dTTP synthesis.</text>
</comment>
<gene>
    <name evidence="10" type="primary">tmk_1</name>
    <name evidence="8" type="synonym">tmk</name>
    <name evidence="10" type="ORF">ENSA5_00470</name>
</gene>
<dbReference type="Proteomes" id="UP000237968">
    <property type="component" value="Unassembled WGS sequence"/>
</dbReference>
<organism evidence="10 11">
    <name type="scientific">Enhygromyxa salina</name>
    <dbReference type="NCBI Taxonomy" id="215803"/>
    <lineage>
        <taxon>Bacteria</taxon>
        <taxon>Pseudomonadati</taxon>
        <taxon>Myxococcota</taxon>
        <taxon>Polyangia</taxon>
        <taxon>Nannocystales</taxon>
        <taxon>Nannocystaceae</taxon>
        <taxon>Enhygromyxa</taxon>
    </lineage>
</organism>
<dbReference type="PANTHER" id="PTHR10344">
    <property type="entry name" value="THYMIDYLATE KINASE"/>
    <property type="match status" value="1"/>
</dbReference>
<keyword evidence="3 8" id="KW-0545">Nucleotide biosynthesis</keyword>
<dbReference type="GO" id="GO:0006227">
    <property type="term" value="P:dUDP biosynthetic process"/>
    <property type="evidence" value="ECO:0007669"/>
    <property type="project" value="TreeGrafter"/>
</dbReference>
<dbReference type="GO" id="GO:0005524">
    <property type="term" value="F:ATP binding"/>
    <property type="evidence" value="ECO:0007669"/>
    <property type="project" value="UniProtKB-UniRule"/>
</dbReference>
<comment type="catalytic activity">
    <reaction evidence="7 8">
        <text>dTMP + ATP = dTDP + ADP</text>
        <dbReference type="Rhea" id="RHEA:13517"/>
        <dbReference type="ChEBI" id="CHEBI:30616"/>
        <dbReference type="ChEBI" id="CHEBI:58369"/>
        <dbReference type="ChEBI" id="CHEBI:63528"/>
        <dbReference type="ChEBI" id="CHEBI:456216"/>
        <dbReference type="EC" id="2.7.4.9"/>
    </reaction>
</comment>
<dbReference type="Gene3D" id="3.40.50.300">
    <property type="entry name" value="P-loop containing nucleotide triphosphate hydrolases"/>
    <property type="match status" value="1"/>
</dbReference>
<dbReference type="GO" id="GO:0005829">
    <property type="term" value="C:cytosol"/>
    <property type="evidence" value="ECO:0007669"/>
    <property type="project" value="TreeGrafter"/>
</dbReference>
<dbReference type="SUPFAM" id="SSF52540">
    <property type="entry name" value="P-loop containing nucleoside triphosphate hydrolases"/>
    <property type="match status" value="1"/>
</dbReference>
<evidence type="ECO:0000256" key="2">
    <source>
        <dbReference type="ARBA" id="ARBA00022679"/>
    </source>
</evidence>
<name>A0A2S9YLD0_9BACT</name>
<comment type="caution">
    <text evidence="10">The sequence shown here is derived from an EMBL/GenBank/DDBJ whole genome shotgun (WGS) entry which is preliminary data.</text>
</comment>
<keyword evidence="11" id="KW-1185">Reference proteome</keyword>
<proteinExistence type="inferred from homology"/>
<evidence type="ECO:0000256" key="5">
    <source>
        <dbReference type="ARBA" id="ARBA00022777"/>
    </source>
</evidence>
<evidence type="ECO:0000313" key="11">
    <source>
        <dbReference type="Proteomes" id="UP000237968"/>
    </source>
</evidence>
<feature type="binding site" evidence="8">
    <location>
        <begin position="13"/>
        <end position="20"/>
    </location>
    <ligand>
        <name>ATP</name>
        <dbReference type="ChEBI" id="CHEBI:30616"/>
    </ligand>
</feature>
<dbReference type="InterPro" id="IPR018094">
    <property type="entry name" value="Thymidylate_kinase"/>
</dbReference>
<comment type="similarity">
    <text evidence="1 8">Belongs to the thymidylate kinase family.</text>
</comment>
<dbReference type="EMBL" id="PVNK01000004">
    <property type="protein sequence ID" value="PRQ05878.1"/>
    <property type="molecule type" value="Genomic_DNA"/>
</dbReference>
<dbReference type="GO" id="GO:0006233">
    <property type="term" value="P:dTDP biosynthetic process"/>
    <property type="evidence" value="ECO:0007669"/>
    <property type="project" value="InterPro"/>
</dbReference>
<evidence type="ECO:0000256" key="4">
    <source>
        <dbReference type="ARBA" id="ARBA00022741"/>
    </source>
</evidence>
<dbReference type="PANTHER" id="PTHR10344:SF4">
    <property type="entry name" value="UMP-CMP KINASE 2, MITOCHONDRIAL"/>
    <property type="match status" value="1"/>
</dbReference>
<dbReference type="GO" id="GO:0006235">
    <property type="term" value="P:dTTP biosynthetic process"/>
    <property type="evidence" value="ECO:0007669"/>
    <property type="project" value="UniProtKB-UniRule"/>
</dbReference>